<dbReference type="AlphaFoldDB" id="A0AAW2FIC7"/>
<evidence type="ECO:0000313" key="13">
    <source>
        <dbReference type="Proteomes" id="UP001430953"/>
    </source>
</evidence>
<dbReference type="FunFam" id="3.30.70.360:FF:000005">
    <property type="entry name" value="Putative Aminoacylase-1"/>
    <property type="match status" value="1"/>
</dbReference>
<evidence type="ECO:0000256" key="10">
    <source>
        <dbReference type="PIRSR" id="PIRSR036696-2"/>
    </source>
</evidence>
<evidence type="ECO:0000256" key="1">
    <source>
        <dbReference type="ARBA" id="ARBA00004496"/>
    </source>
</evidence>
<reference evidence="12 13" key="1">
    <citation type="submission" date="2023-03" db="EMBL/GenBank/DDBJ databases">
        <title>High recombination rates correlate with genetic variation in Cardiocondyla obscurior ants.</title>
        <authorList>
            <person name="Errbii M."/>
        </authorList>
    </citation>
    <scope>NUCLEOTIDE SEQUENCE [LARGE SCALE GENOMIC DNA]</scope>
    <source>
        <strain evidence="12">Alpha-2009</strain>
        <tissue evidence="12">Whole body</tissue>
    </source>
</reference>
<evidence type="ECO:0000256" key="2">
    <source>
        <dbReference type="ARBA" id="ARBA00006247"/>
    </source>
</evidence>
<feature type="active site" description="Proton acceptor" evidence="9">
    <location>
        <position position="147"/>
    </location>
</feature>
<evidence type="ECO:0000313" key="12">
    <source>
        <dbReference type="EMBL" id="KAL0115588.1"/>
    </source>
</evidence>
<evidence type="ECO:0000256" key="5">
    <source>
        <dbReference type="ARBA" id="ARBA00022723"/>
    </source>
</evidence>
<feature type="binding site" evidence="10">
    <location>
        <position position="113"/>
    </location>
    <ligand>
        <name>Zn(2+)</name>
        <dbReference type="ChEBI" id="CHEBI:29105"/>
        <label>2</label>
    </ligand>
</feature>
<dbReference type="Proteomes" id="UP001430953">
    <property type="component" value="Unassembled WGS sequence"/>
</dbReference>
<feature type="binding site" evidence="10">
    <location>
        <position position="113"/>
    </location>
    <ligand>
        <name>Zn(2+)</name>
        <dbReference type="ChEBI" id="CHEBI:29105"/>
        <label>1</label>
    </ligand>
</feature>
<evidence type="ECO:0000259" key="11">
    <source>
        <dbReference type="Pfam" id="PF07687"/>
    </source>
</evidence>
<evidence type="ECO:0000256" key="6">
    <source>
        <dbReference type="ARBA" id="ARBA00022801"/>
    </source>
</evidence>
<feature type="binding site" evidence="10">
    <location>
        <position position="148"/>
    </location>
    <ligand>
        <name>Zn(2+)</name>
        <dbReference type="ChEBI" id="CHEBI:29105"/>
        <label>2</label>
    </ligand>
</feature>
<comment type="cofactor">
    <cofactor evidence="10">
        <name>Zn(2+)</name>
        <dbReference type="ChEBI" id="CHEBI:29105"/>
    </cofactor>
    <text evidence="10">Binds 2 Zn(2+) ions per subunit.</text>
</comment>
<proteinExistence type="inferred from homology"/>
<evidence type="ECO:0000256" key="3">
    <source>
        <dbReference type="ARBA" id="ARBA00011913"/>
    </source>
</evidence>
<dbReference type="InterPro" id="IPR052083">
    <property type="entry name" value="Aminoacylase-1_M20A"/>
</dbReference>
<comment type="subcellular location">
    <subcellularLocation>
        <location evidence="1">Cytoplasm</location>
    </subcellularLocation>
</comment>
<dbReference type="PANTHER" id="PTHR45892:SF1">
    <property type="entry name" value="AMINOACYLASE-1"/>
    <property type="match status" value="1"/>
</dbReference>
<dbReference type="PANTHER" id="PTHR45892">
    <property type="entry name" value="AMINOACYLASE-1"/>
    <property type="match status" value="1"/>
</dbReference>
<keyword evidence="13" id="KW-1185">Reference proteome</keyword>
<dbReference type="SUPFAM" id="SSF55031">
    <property type="entry name" value="Bacterial exopeptidase dimerisation domain"/>
    <property type="match status" value="1"/>
</dbReference>
<feature type="binding site" evidence="10">
    <location>
        <position position="80"/>
    </location>
    <ligand>
        <name>Zn(2+)</name>
        <dbReference type="ChEBI" id="CHEBI:29105"/>
        <label>1</label>
    </ligand>
</feature>
<dbReference type="CDD" id="cd05646">
    <property type="entry name" value="M20_AcylaseI_like"/>
    <property type="match status" value="1"/>
</dbReference>
<comment type="caution">
    <text evidence="12">The sequence shown here is derived from an EMBL/GenBank/DDBJ whole genome shotgun (WGS) entry which is preliminary data.</text>
</comment>
<comment type="similarity">
    <text evidence="2">Belongs to the peptidase M20A family.</text>
</comment>
<dbReference type="InterPro" id="IPR036264">
    <property type="entry name" value="Bact_exopeptidase_dim_dom"/>
</dbReference>
<dbReference type="Gene3D" id="3.40.630.10">
    <property type="entry name" value="Zn peptidases"/>
    <property type="match status" value="1"/>
</dbReference>
<evidence type="ECO:0000256" key="7">
    <source>
        <dbReference type="ARBA" id="ARBA00022833"/>
    </source>
</evidence>
<keyword evidence="5 10" id="KW-0479">Metal-binding</keyword>
<evidence type="ECO:0000256" key="4">
    <source>
        <dbReference type="ARBA" id="ARBA00022490"/>
    </source>
</evidence>
<keyword evidence="7 10" id="KW-0862">Zinc</keyword>
<dbReference type="InterPro" id="IPR002933">
    <property type="entry name" value="Peptidase_M20"/>
</dbReference>
<sequence length="403" mass="45832">MPKTCETLDELAVENFREYLRIPTVQPDVNYDKCVAFLNRQAQSLNLEINTYNIHPQKPIVIMTWKGTQPSKPSILLNSHMDVVPVFEDKWIYPPFSAHMDEKGDIYARGAQDMKSVGIQYLEAIRRLKLKEQRFQRTIHISFVPDEEIGSSYGMRDFVHTAEFKALNIGFELDEGMATPDESIYMSYGEKTTWHLEIKCAGNTGHGSIMLDNTAGEKLRVILDRFTDFRASEKAKIKDCEPIAKALGKVTAVNLTKIWGGIQANVIPNELNALFDIRVTPFADHDEFEAAIKHWCKEAGPNVTYSFVRKEPKVENTNLDDSNPFWIAFKNICDEINVNLEIGIALGGSDSRFVRQMGIPAFGFSPMNRTTIRLHDHNEYLNKDVFLKGIEIYTHIIPAIANV</sequence>
<feature type="binding site" evidence="10">
    <location>
        <position position="175"/>
    </location>
    <ligand>
        <name>Zn(2+)</name>
        <dbReference type="ChEBI" id="CHEBI:29105"/>
        <label>1</label>
    </ligand>
</feature>
<feature type="binding site" evidence="10">
    <location>
        <position position="375"/>
    </location>
    <ligand>
        <name>Zn(2+)</name>
        <dbReference type="ChEBI" id="CHEBI:29105"/>
        <label>2</label>
    </ligand>
</feature>
<dbReference type="GO" id="GO:0004046">
    <property type="term" value="F:aminoacylase activity"/>
    <property type="evidence" value="ECO:0007669"/>
    <property type="project" value="UniProtKB-EC"/>
</dbReference>
<dbReference type="EMBL" id="JADYXP020000010">
    <property type="protein sequence ID" value="KAL0115588.1"/>
    <property type="molecule type" value="Genomic_DNA"/>
</dbReference>
<evidence type="ECO:0000256" key="8">
    <source>
        <dbReference type="ARBA" id="ARBA00029656"/>
    </source>
</evidence>
<dbReference type="PIRSF" id="PIRSF036696">
    <property type="entry name" value="ACY-1"/>
    <property type="match status" value="1"/>
</dbReference>
<feature type="active site" evidence="9">
    <location>
        <position position="82"/>
    </location>
</feature>
<dbReference type="PROSITE" id="PS00758">
    <property type="entry name" value="ARGE_DAPE_CPG2_1"/>
    <property type="match status" value="1"/>
</dbReference>
<feature type="domain" description="Peptidase M20 dimerisation" evidence="11">
    <location>
        <begin position="188"/>
        <end position="302"/>
    </location>
</feature>
<dbReference type="GO" id="GO:0005737">
    <property type="term" value="C:cytoplasm"/>
    <property type="evidence" value="ECO:0007669"/>
    <property type="project" value="UniProtKB-SubCell"/>
</dbReference>
<dbReference type="PROSITE" id="PS00759">
    <property type="entry name" value="ARGE_DAPE_CPG2_2"/>
    <property type="match status" value="1"/>
</dbReference>
<dbReference type="FunFam" id="3.40.630.10:FF:000019">
    <property type="entry name" value="Aminoacylase 1"/>
    <property type="match status" value="1"/>
</dbReference>
<dbReference type="NCBIfam" id="TIGR01880">
    <property type="entry name" value="Ac-peptdase-euk"/>
    <property type="match status" value="1"/>
</dbReference>
<organism evidence="12 13">
    <name type="scientific">Cardiocondyla obscurior</name>
    <dbReference type="NCBI Taxonomy" id="286306"/>
    <lineage>
        <taxon>Eukaryota</taxon>
        <taxon>Metazoa</taxon>
        <taxon>Ecdysozoa</taxon>
        <taxon>Arthropoda</taxon>
        <taxon>Hexapoda</taxon>
        <taxon>Insecta</taxon>
        <taxon>Pterygota</taxon>
        <taxon>Neoptera</taxon>
        <taxon>Endopterygota</taxon>
        <taxon>Hymenoptera</taxon>
        <taxon>Apocrita</taxon>
        <taxon>Aculeata</taxon>
        <taxon>Formicoidea</taxon>
        <taxon>Formicidae</taxon>
        <taxon>Myrmicinae</taxon>
        <taxon>Cardiocondyla</taxon>
    </lineage>
</organism>
<dbReference type="EC" id="3.5.1.14" evidence="3"/>
<dbReference type="Gene3D" id="3.30.70.360">
    <property type="match status" value="1"/>
</dbReference>
<dbReference type="Pfam" id="PF01546">
    <property type="entry name" value="Peptidase_M20"/>
    <property type="match status" value="1"/>
</dbReference>
<evidence type="ECO:0000256" key="9">
    <source>
        <dbReference type="PIRSR" id="PIRSR036696-1"/>
    </source>
</evidence>
<protein>
    <recommendedName>
        <fullName evidence="3">N-acyl-aliphatic-L-amino acid amidohydrolase</fullName>
        <ecNumber evidence="3">3.5.1.14</ecNumber>
    </recommendedName>
    <alternativeName>
        <fullName evidence="8">N-acyl-L-amino-acid amidohydrolase</fullName>
    </alternativeName>
</protein>
<dbReference type="Gene3D" id="1.10.150.900">
    <property type="match status" value="1"/>
</dbReference>
<dbReference type="SUPFAM" id="SSF53187">
    <property type="entry name" value="Zn-dependent exopeptidases"/>
    <property type="match status" value="1"/>
</dbReference>
<dbReference type="Pfam" id="PF07687">
    <property type="entry name" value="M20_dimer"/>
    <property type="match status" value="1"/>
</dbReference>
<dbReference type="InterPro" id="IPR011650">
    <property type="entry name" value="Peptidase_M20_dimer"/>
</dbReference>
<keyword evidence="4" id="KW-0963">Cytoplasm</keyword>
<dbReference type="InterPro" id="IPR001261">
    <property type="entry name" value="ArgE/DapE_CS"/>
</dbReference>
<accession>A0AAW2FIC7</accession>
<dbReference type="FunFam" id="1.10.150.900:FF:000001">
    <property type="entry name" value="Aminoacylase-1, putative"/>
    <property type="match status" value="1"/>
</dbReference>
<name>A0AAW2FIC7_9HYME</name>
<dbReference type="GO" id="GO:0006520">
    <property type="term" value="P:amino acid metabolic process"/>
    <property type="evidence" value="ECO:0007669"/>
    <property type="project" value="InterPro"/>
</dbReference>
<dbReference type="InterPro" id="IPR010159">
    <property type="entry name" value="N-acyl_aa_amidohydrolase"/>
</dbReference>
<gene>
    <name evidence="12" type="ORF">PUN28_010834</name>
</gene>
<dbReference type="GO" id="GO:0046872">
    <property type="term" value="F:metal ion binding"/>
    <property type="evidence" value="ECO:0007669"/>
    <property type="project" value="UniProtKB-KW"/>
</dbReference>
<keyword evidence="6" id="KW-0378">Hydrolase</keyword>